<feature type="domain" description="Major facilitator superfamily (MFS) profile" evidence="5">
    <location>
        <begin position="109"/>
        <end position="494"/>
    </location>
</feature>
<feature type="transmembrane region" description="Helical" evidence="4">
    <location>
        <begin position="372"/>
        <end position="395"/>
    </location>
</feature>
<dbReference type="OMA" id="MVGKWFP"/>
<dbReference type="InterPro" id="IPR050327">
    <property type="entry name" value="Proton-linked_MCT"/>
</dbReference>
<reference evidence="6 7" key="1">
    <citation type="journal article" date="2014" name="Genome Announc.">
        <title>Draft genome sequence of the pathogenic fungus Scedosporium apiospermum.</title>
        <authorList>
            <person name="Vandeputte P."/>
            <person name="Ghamrawi S."/>
            <person name="Rechenmann M."/>
            <person name="Iltis A."/>
            <person name="Giraud S."/>
            <person name="Fleury M."/>
            <person name="Thornton C."/>
            <person name="Delhaes L."/>
            <person name="Meyer W."/>
            <person name="Papon N."/>
            <person name="Bouchara J.P."/>
        </authorList>
    </citation>
    <scope>NUCLEOTIDE SEQUENCE [LARGE SCALE GENOMIC DNA]</scope>
    <source>
        <strain evidence="6 7">IHEM 14462</strain>
    </source>
</reference>
<feature type="transmembrane region" description="Helical" evidence="4">
    <location>
        <begin position="147"/>
        <end position="167"/>
    </location>
</feature>
<keyword evidence="4" id="KW-0812">Transmembrane</keyword>
<evidence type="ECO:0000256" key="2">
    <source>
        <dbReference type="ARBA" id="ARBA00006727"/>
    </source>
</evidence>
<protein>
    <submittedName>
        <fullName evidence="6">Riboflavin transporter MCH5</fullName>
    </submittedName>
</protein>
<feature type="compositionally biased region" description="Basic and acidic residues" evidence="3">
    <location>
        <begin position="1"/>
        <end position="10"/>
    </location>
</feature>
<dbReference type="PANTHER" id="PTHR11360">
    <property type="entry name" value="MONOCARBOXYLATE TRANSPORTER"/>
    <property type="match status" value="1"/>
</dbReference>
<dbReference type="PANTHER" id="PTHR11360:SF130">
    <property type="entry name" value="MAJOR FACILITATOR SUPERFAMILY (MFS) PROFILE DOMAIN-CONTAINING PROTEIN-RELATED"/>
    <property type="match status" value="1"/>
</dbReference>
<dbReference type="HOGENOM" id="CLU_001265_1_1_1"/>
<feature type="compositionally biased region" description="Basic and acidic residues" evidence="3">
    <location>
        <begin position="20"/>
        <end position="41"/>
    </location>
</feature>
<keyword evidence="7" id="KW-1185">Reference proteome</keyword>
<feature type="transmembrane region" description="Helical" evidence="4">
    <location>
        <begin position="202"/>
        <end position="223"/>
    </location>
</feature>
<name>A0A084GDQ1_PSEDA</name>
<evidence type="ECO:0000256" key="1">
    <source>
        <dbReference type="ARBA" id="ARBA00004141"/>
    </source>
</evidence>
<evidence type="ECO:0000313" key="6">
    <source>
        <dbReference type="EMBL" id="KEZ45463.1"/>
    </source>
</evidence>
<dbReference type="EMBL" id="JOWA01000077">
    <property type="protein sequence ID" value="KEZ45463.1"/>
    <property type="molecule type" value="Genomic_DNA"/>
</dbReference>
<evidence type="ECO:0000259" key="5">
    <source>
        <dbReference type="PROSITE" id="PS50850"/>
    </source>
</evidence>
<dbReference type="InterPro" id="IPR020846">
    <property type="entry name" value="MFS_dom"/>
</dbReference>
<dbReference type="GO" id="GO:0016020">
    <property type="term" value="C:membrane"/>
    <property type="evidence" value="ECO:0007669"/>
    <property type="project" value="UniProtKB-SubCell"/>
</dbReference>
<organism evidence="6 7">
    <name type="scientific">Pseudallescheria apiosperma</name>
    <name type="common">Scedosporium apiospermum</name>
    <dbReference type="NCBI Taxonomy" id="563466"/>
    <lineage>
        <taxon>Eukaryota</taxon>
        <taxon>Fungi</taxon>
        <taxon>Dikarya</taxon>
        <taxon>Ascomycota</taxon>
        <taxon>Pezizomycotina</taxon>
        <taxon>Sordariomycetes</taxon>
        <taxon>Hypocreomycetidae</taxon>
        <taxon>Microascales</taxon>
        <taxon>Microascaceae</taxon>
        <taxon>Scedosporium</taxon>
    </lineage>
</organism>
<feature type="transmembrane region" description="Helical" evidence="4">
    <location>
        <begin position="107"/>
        <end position="127"/>
    </location>
</feature>
<keyword evidence="4" id="KW-0472">Membrane</keyword>
<evidence type="ECO:0000313" key="7">
    <source>
        <dbReference type="Proteomes" id="UP000028545"/>
    </source>
</evidence>
<dbReference type="Pfam" id="PF07690">
    <property type="entry name" value="MFS_1"/>
    <property type="match status" value="1"/>
</dbReference>
<comment type="subcellular location">
    <subcellularLocation>
        <location evidence="1">Membrane</location>
        <topology evidence="1">Multi-pass membrane protein</topology>
    </subcellularLocation>
</comment>
<proteinExistence type="inferred from homology"/>
<feature type="region of interest" description="Disordered" evidence="3">
    <location>
        <begin position="1"/>
        <end position="75"/>
    </location>
</feature>
<feature type="transmembrane region" description="Helical" evidence="4">
    <location>
        <begin position="265"/>
        <end position="286"/>
    </location>
</feature>
<dbReference type="OrthoDB" id="5212574at2759"/>
<evidence type="ECO:0000256" key="4">
    <source>
        <dbReference type="SAM" id="Phobius"/>
    </source>
</evidence>
<feature type="transmembrane region" description="Helical" evidence="4">
    <location>
        <begin position="347"/>
        <end position="365"/>
    </location>
</feature>
<dbReference type="GeneID" id="27720849"/>
<sequence length="503" mass="54047">MDSPDPEKKISPGAISNSDKSTDLEKFGSDPEKHSGRDDARGHHHHHDADDDDDDDDGDHDSDTSNDLDAGEIQPVQSRAQSIINRVLSTVASTHSINPGPPPDGGWSAWVTAICAHLIVMNSWGFINSFGIFQTYYADLLNLPPSTISWIGSTQVFLLFLIGTVAGRLTDAGYFRIILAGGSILQLLGIFSASFASTYAQFLLAQGICMGLANGFLFCPTIATLSTYFSSKRSLAIGIGACGSATGGVIFPLIARFLIPRAGLAWTLRAIGFVQLVGLVFCNFFLRQRVPPRKAGPFVDWAAFRTLEYTFYAVGAFFLFLGVYFPFYFLASFATSQIKPTMSYENSLNLLLLLNAVGAPGRLIPNHIADKVGVVNVLIPVCLISAIVVFGWIAVVDSAGLYAWSVFYGMVGGGIQGLFPAGLSSLTDDPRKQGTRIGMVFTIVSFATLIGPPIAGALIQAADGRYFGAQTFAGGCLLIGMGFMIAARMARSKKTRRGWKDKM</sequence>
<dbReference type="Gene3D" id="1.20.1250.20">
    <property type="entry name" value="MFS general substrate transporter like domains"/>
    <property type="match status" value="2"/>
</dbReference>
<feature type="transmembrane region" description="Helical" evidence="4">
    <location>
        <begin position="174"/>
        <end position="196"/>
    </location>
</feature>
<dbReference type="GO" id="GO:0022857">
    <property type="term" value="F:transmembrane transporter activity"/>
    <property type="evidence" value="ECO:0007669"/>
    <property type="project" value="InterPro"/>
</dbReference>
<feature type="transmembrane region" description="Helical" evidence="4">
    <location>
        <begin position="235"/>
        <end position="259"/>
    </location>
</feature>
<dbReference type="InterPro" id="IPR011701">
    <property type="entry name" value="MFS"/>
</dbReference>
<dbReference type="Proteomes" id="UP000028545">
    <property type="component" value="Unassembled WGS sequence"/>
</dbReference>
<comment type="similarity">
    <text evidence="2">Belongs to the major facilitator superfamily. Monocarboxylate porter (TC 2.A.1.13) family.</text>
</comment>
<evidence type="ECO:0000256" key="3">
    <source>
        <dbReference type="SAM" id="MobiDB-lite"/>
    </source>
</evidence>
<dbReference type="KEGG" id="sapo:SAPIO_CDS1777"/>
<dbReference type="PROSITE" id="PS50850">
    <property type="entry name" value="MFS"/>
    <property type="match status" value="1"/>
</dbReference>
<dbReference type="RefSeq" id="XP_016645262.1">
    <property type="nucleotide sequence ID" value="XM_016784965.1"/>
</dbReference>
<feature type="transmembrane region" description="Helical" evidence="4">
    <location>
        <begin position="467"/>
        <end position="487"/>
    </location>
</feature>
<keyword evidence="4" id="KW-1133">Transmembrane helix</keyword>
<gene>
    <name evidence="6" type="ORF">SAPIO_CDS1777</name>
</gene>
<dbReference type="SUPFAM" id="SSF103473">
    <property type="entry name" value="MFS general substrate transporter"/>
    <property type="match status" value="1"/>
</dbReference>
<dbReference type="AlphaFoldDB" id="A0A084GDQ1"/>
<accession>A0A084GDQ1</accession>
<feature type="compositionally biased region" description="Acidic residues" evidence="3">
    <location>
        <begin position="50"/>
        <end position="70"/>
    </location>
</feature>
<feature type="transmembrane region" description="Helical" evidence="4">
    <location>
        <begin position="307"/>
        <end position="327"/>
    </location>
</feature>
<comment type="caution">
    <text evidence="6">The sequence shown here is derived from an EMBL/GenBank/DDBJ whole genome shotgun (WGS) entry which is preliminary data.</text>
</comment>
<feature type="transmembrane region" description="Helical" evidence="4">
    <location>
        <begin position="401"/>
        <end position="426"/>
    </location>
</feature>
<feature type="transmembrane region" description="Helical" evidence="4">
    <location>
        <begin position="438"/>
        <end position="461"/>
    </location>
</feature>
<dbReference type="VEuPathDB" id="FungiDB:SAPIO_CDS1777"/>
<dbReference type="InterPro" id="IPR036259">
    <property type="entry name" value="MFS_trans_sf"/>
</dbReference>